<proteinExistence type="predicted"/>
<reference evidence="3" key="2">
    <citation type="journal article" date="2011" name="J. Bacteriol.">
        <title>Complete genome sequence of Cronobacter turicensis LMG 23827, a food-borne pathogen causing deaths in neonates.</title>
        <authorList>
            <person name="Stephan R."/>
            <person name="Lehner A."/>
            <person name="Tischler P."/>
            <person name="Rattei T."/>
        </authorList>
    </citation>
    <scope>NUCLEOTIDE SEQUENCE [LARGE SCALE GENOMIC DNA]</scope>
    <source>
        <strain evidence="3">DSM 18703 / CCUG 55852 / LMG 23827 / z3032</strain>
    </source>
</reference>
<gene>
    <name evidence="2" type="ordered locus">Ctu_11860</name>
</gene>
<dbReference type="HOGENOM" id="CLU_2329339_0_0_6"/>
<dbReference type="KEGG" id="ctu:CTU_11860"/>
<protein>
    <submittedName>
        <fullName evidence="2">Uncharacterized protein</fullName>
    </submittedName>
</protein>
<evidence type="ECO:0000256" key="1">
    <source>
        <dbReference type="SAM" id="SignalP"/>
    </source>
</evidence>
<evidence type="ECO:0000313" key="2">
    <source>
        <dbReference type="EMBL" id="CBA28977.1"/>
    </source>
</evidence>
<dbReference type="Proteomes" id="UP000002069">
    <property type="component" value="Chromosome"/>
</dbReference>
<keyword evidence="3" id="KW-1185">Reference proteome</keyword>
<sequence length="93" mass="10131">MNKYVLLAALFASTVHAEGEMRATLQSAESAICRDNANKAQCVVAVQKLMYAVNKVTELNENCKKSSGDFGIQQQCKQSDEAIGYINSLGNKQ</sequence>
<feature type="chain" id="PRO_5003004347" evidence="1">
    <location>
        <begin position="18"/>
        <end position="93"/>
    </location>
</feature>
<evidence type="ECO:0000313" key="3">
    <source>
        <dbReference type="Proteomes" id="UP000002069"/>
    </source>
</evidence>
<organism evidence="2 3">
    <name type="scientific">Cronobacter turicensis (strain DSM 18703 / CCUG 55852 / LMG 23827 / z3032)</name>
    <dbReference type="NCBI Taxonomy" id="693216"/>
    <lineage>
        <taxon>Bacteria</taxon>
        <taxon>Pseudomonadati</taxon>
        <taxon>Pseudomonadota</taxon>
        <taxon>Gammaproteobacteria</taxon>
        <taxon>Enterobacterales</taxon>
        <taxon>Enterobacteriaceae</taxon>
        <taxon>Cronobacter</taxon>
    </lineage>
</organism>
<dbReference type="AlphaFoldDB" id="C9XYI1"/>
<reference evidence="2 3" key="1">
    <citation type="journal article" date="2010" name="J. Bacteriol.">
        <title>Complete Genome Sequence of Cronobacter turicensis LMG 23827, a foodborne pathogen causing deaths in neonates.</title>
        <authorList>
            <person name="Stephan R."/>
            <person name="Lehner A."/>
            <person name="Tischler P."/>
            <person name="Rattei T."/>
        </authorList>
    </citation>
    <scope>NUCLEOTIDE SEQUENCE [LARGE SCALE GENOMIC DNA]</scope>
    <source>
        <strain evidence="3">DSM 18703 / CCUG 55852 / LMG 23827 / z3032</strain>
    </source>
</reference>
<accession>C9XYI1</accession>
<name>C9XYI1_CROTZ</name>
<keyword evidence="1" id="KW-0732">Signal</keyword>
<dbReference type="EMBL" id="FN543093">
    <property type="protein sequence ID" value="CBA28977.1"/>
    <property type="molecule type" value="Genomic_DNA"/>
</dbReference>
<feature type="signal peptide" evidence="1">
    <location>
        <begin position="1"/>
        <end position="17"/>
    </location>
</feature>